<dbReference type="GO" id="GO:0016301">
    <property type="term" value="F:kinase activity"/>
    <property type="evidence" value="ECO:0007669"/>
    <property type="project" value="UniProtKB-KW"/>
</dbReference>
<evidence type="ECO:0000313" key="9">
    <source>
        <dbReference type="EMBL" id="CAE1248353.1"/>
    </source>
</evidence>
<gene>
    <name evidence="9" type="ORF">SPHA_26114</name>
</gene>
<dbReference type="SUPFAM" id="SSF53613">
    <property type="entry name" value="Ribokinase-like"/>
    <property type="match status" value="1"/>
</dbReference>
<sequence>MFRACWQRLVGRPSLLCVQQKRSLYDGKLHISAEVCSALKNGQPVVALESTIISHGMPYPQNLRTAQMVEQIIRENHCVPATIAIIEGKIHVGLQEKQLEQLAHPSFKCIKTARRDLPYIMAKKLNGGTTVSATMLLAQKAGIPIFVTGGIGGVHRGAESTMDISSDLTELGRTPVTVVSAGVKSILDIGRTLEYLETQGVCVASFGPTTDFPAFFTPKSGFHAPMNVKNPLEAAQLIDAHCKLALESGVLIGVPLPEEFGFLGEKIETAIKKAVTEAEDHGIHGKDITPFILRRVAELTEGASLESSILYLCKLQQSSRETTHAVSCVKPKEKAIVIGGTILDFYIRLENEYKLVTDGQMIPGTCSQSYGGVGFNIANCLGKLGLPNLFISAVGQDPIGTQFLKSFNQVDLSGVLQIPGQLTALYCGFLQPHGHLIFGVGNAAIFESITVQQIYSMENYFKNAPLVCIDANLTSEVILAVCELCQKHEVPVWFEPTENVKASIPFQSSAGSMFTYISPNELEFQEIHKIVTGAKTESLLKTDLNQKENVDAVLKMYAMMCRDLISLVPVIIVTLGKLGVLIAHCDKTATHLPVKGSRVSKRPEDMVAKYFPVYGLENVHSVSGSGDCFAAGLLAGILHGHPLEVCVKLGLLTANLSLLSTDTVPDTIKPICCTPLHISQSYKAPPPRIIEI</sequence>
<reference evidence="9" key="1">
    <citation type="submission" date="2021-01" db="EMBL/GenBank/DDBJ databases">
        <authorList>
            <person name="Li R."/>
            <person name="Bekaert M."/>
        </authorList>
    </citation>
    <scope>NUCLEOTIDE SEQUENCE</scope>
    <source>
        <strain evidence="9">Farmed</strain>
    </source>
</reference>
<dbReference type="GO" id="GO:0006796">
    <property type="term" value="P:phosphate-containing compound metabolic process"/>
    <property type="evidence" value="ECO:0007669"/>
    <property type="project" value="UniProtKB-ARBA"/>
</dbReference>
<evidence type="ECO:0000256" key="6">
    <source>
        <dbReference type="ARBA" id="ARBA00023239"/>
    </source>
</evidence>
<dbReference type="PROSITE" id="PS00584">
    <property type="entry name" value="PFKB_KINASES_2"/>
    <property type="match status" value="1"/>
</dbReference>
<evidence type="ECO:0000256" key="5">
    <source>
        <dbReference type="ARBA" id="ARBA00023211"/>
    </source>
</evidence>
<dbReference type="PANTHER" id="PTHR42909:SF1">
    <property type="entry name" value="CARBOHYDRATE KINASE PFKB DOMAIN-CONTAINING PROTEIN"/>
    <property type="match status" value="1"/>
</dbReference>
<dbReference type="InterPro" id="IPR007342">
    <property type="entry name" value="PsuG"/>
</dbReference>
<dbReference type="HAMAP" id="MF_01876">
    <property type="entry name" value="PsiMP_glycosidase"/>
    <property type="match status" value="1"/>
</dbReference>
<keyword evidence="3" id="KW-0418">Kinase</keyword>
<comment type="caution">
    <text evidence="9">The sequence shown here is derived from an EMBL/GenBank/DDBJ whole genome shotgun (WGS) entry which is preliminary data.</text>
</comment>
<dbReference type="AlphaFoldDB" id="A0A812C0H0"/>
<evidence type="ECO:0000256" key="3">
    <source>
        <dbReference type="ARBA" id="ARBA00022777"/>
    </source>
</evidence>
<dbReference type="GO" id="GO:0005737">
    <property type="term" value="C:cytoplasm"/>
    <property type="evidence" value="ECO:0007669"/>
    <property type="project" value="TreeGrafter"/>
</dbReference>
<dbReference type="Pfam" id="PF04227">
    <property type="entry name" value="Indigoidine_A"/>
    <property type="match status" value="1"/>
</dbReference>
<dbReference type="Proteomes" id="UP000597762">
    <property type="component" value="Unassembled WGS sequence"/>
</dbReference>
<evidence type="ECO:0000256" key="7">
    <source>
        <dbReference type="ARBA" id="ARBA00023295"/>
    </source>
</evidence>
<name>A0A812C0H0_ACAPH</name>
<dbReference type="Gene3D" id="3.40.1790.10">
    <property type="entry name" value="Indigoidine synthase domain"/>
    <property type="match status" value="1"/>
</dbReference>
<evidence type="ECO:0000313" key="10">
    <source>
        <dbReference type="Proteomes" id="UP000597762"/>
    </source>
</evidence>
<dbReference type="EMBL" id="CAHIKZ030000999">
    <property type="protein sequence ID" value="CAE1248353.1"/>
    <property type="molecule type" value="Genomic_DNA"/>
</dbReference>
<evidence type="ECO:0000256" key="1">
    <source>
        <dbReference type="ARBA" id="ARBA00022679"/>
    </source>
</evidence>
<dbReference type="GO" id="GO:0016798">
    <property type="term" value="F:hydrolase activity, acting on glycosyl bonds"/>
    <property type="evidence" value="ECO:0007669"/>
    <property type="project" value="UniProtKB-KW"/>
</dbReference>
<dbReference type="SUPFAM" id="SSF110581">
    <property type="entry name" value="Indigoidine synthase A-like"/>
    <property type="match status" value="1"/>
</dbReference>
<evidence type="ECO:0000256" key="2">
    <source>
        <dbReference type="ARBA" id="ARBA00022723"/>
    </source>
</evidence>
<keyword evidence="5" id="KW-0464">Manganese</keyword>
<dbReference type="InterPro" id="IPR029056">
    <property type="entry name" value="Ribokinase-like"/>
</dbReference>
<dbReference type="GO" id="GO:0004730">
    <property type="term" value="F:pseudouridylate synthase activity"/>
    <property type="evidence" value="ECO:0007669"/>
    <property type="project" value="InterPro"/>
</dbReference>
<dbReference type="InterPro" id="IPR011611">
    <property type="entry name" value="PfkB_dom"/>
</dbReference>
<evidence type="ECO:0000256" key="4">
    <source>
        <dbReference type="ARBA" id="ARBA00022801"/>
    </source>
</evidence>
<keyword evidence="1 9" id="KW-0808">Transferase</keyword>
<dbReference type="PROSITE" id="PS00583">
    <property type="entry name" value="PFKB_KINASES_1"/>
    <property type="match status" value="1"/>
</dbReference>
<keyword evidence="4" id="KW-0378">Hydrolase</keyword>
<feature type="domain" description="Carbohydrate kinase PfkB" evidence="8">
    <location>
        <begin position="333"/>
        <end position="664"/>
    </location>
</feature>
<dbReference type="OrthoDB" id="198885at2759"/>
<dbReference type="Pfam" id="PF00294">
    <property type="entry name" value="PfkB"/>
    <property type="match status" value="1"/>
</dbReference>
<dbReference type="CDD" id="cd01941">
    <property type="entry name" value="YeiC_kinase_like"/>
    <property type="match status" value="1"/>
</dbReference>
<keyword evidence="6 9" id="KW-0456">Lyase</keyword>
<keyword evidence="10" id="KW-1185">Reference proteome</keyword>
<organism evidence="9 10">
    <name type="scientific">Acanthosepion pharaonis</name>
    <name type="common">Pharaoh cuttlefish</name>
    <name type="synonym">Sepia pharaonis</name>
    <dbReference type="NCBI Taxonomy" id="158019"/>
    <lineage>
        <taxon>Eukaryota</taxon>
        <taxon>Metazoa</taxon>
        <taxon>Spiralia</taxon>
        <taxon>Lophotrochozoa</taxon>
        <taxon>Mollusca</taxon>
        <taxon>Cephalopoda</taxon>
        <taxon>Coleoidea</taxon>
        <taxon>Decapodiformes</taxon>
        <taxon>Sepiida</taxon>
        <taxon>Sepiina</taxon>
        <taxon>Sepiidae</taxon>
        <taxon>Acanthosepion</taxon>
    </lineage>
</organism>
<dbReference type="InterPro" id="IPR022830">
    <property type="entry name" value="Indigdn_synthA-like"/>
</dbReference>
<dbReference type="GO" id="GO:0046872">
    <property type="term" value="F:metal ion binding"/>
    <property type="evidence" value="ECO:0007669"/>
    <property type="project" value="UniProtKB-KW"/>
</dbReference>
<dbReference type="Gene3D" id="3.40.1190.20">
    <property type="match status" value="1"/>
</dbReference>
<proteinExistence type="inferred from homology"/>
<accession>A0A812C0H0</accession>
<protein>
    <recommendedName>
        <fullName evidence="8">Carbohydrate kinase PfkB domain-containing protein</fullName>
    </recommendedName>
</protein>
<dbReference type="PANTHER" id="PTHR42909">
    <property type="entry name" value="ZGC:136858"/>
    <property type="match status" value="1"/>
</dbReference>
<keyword evidence="7" id="KW-0326">Glycosidase</keyword>
<evidence type="ECO:0000259" key="8">
    <source>
        <dbReference type="Pfam" id="PF00294"/>
    </source>
</evidence>
<keyword evidence="2" id="KW-0479">Metal-binding</keyword>
<dbReference type="InterPro" id="IPR002173">
    <property type="entry name" value="Carboh/pur_kinase_PfkB_CS"/>
</dbReference>